<dbReference type="InterPro" id="IPR027417">
    <property type="entry name" value="P-loop_NTPase"/>
</dbReference>
<dbReference type="AlphaFoldDB" id="A0A7W7QQG5"/>
<proteinExistence type="predicted"/>
<sequence length="308" mass="34064">MTGRVPVLVTGLPRSGTSWTGKMLAAGGGLVYVNEPLNPQHPPGRCPGVLNAHVTHRFQYICRDNEDAWLPAFTDTVALRYRFLAELRRNRSPYDLARMARYGTAFTLGRLLGRRALLDDPFALFSAGWFAERLGCRVVVLQRDAVPFVGSWQRLGWTVYFHELLEQPLLVRDHPHLEALRALIGCQDRIAKAVALWRAARRVTTTLAAGHPGITLVRYEDLAADPEAGFRALYGRLGLTWSAKARERVLRACTASTASAAASGGLGFAWSGLSRTAYRPMDSRLALTNAANRLSPEETRRVLELVST</sequence>
<dbReference type="Proteomes" id="UP000552644">
    <property type="component" value="Unassembled WGS sequence"/>
</dbReference>
<dbReference type="Gene3D" id="3.40.50.300">
    <property type="entry name" value="P-loop containing nucleotide triphosphate hydrolases"/>
    <property type="match status" value="1"/>
</dbReference>
<evidence type="ECO:0000313" key="1">
    <source>
        <dbReference type="EMBL" id="MBB4917823.1"/>
    </source>
</evidence>
<dbReference type="RefSeq" id="WP_184718442.1">
    <property type="nucleotide sequence ID" value="NZ_JACHJP010000005.1"/>
</dbReference>
<evidence type="ECO:0000313" key="2">
    <source>
        <dbReference type="Proteomes" id="UP000552644"/>
    </source>
</evidence>
<keyword evidence="2" id="KW-1185">Reference proteome</keyword>
<dbReference type="EMBL" id="JACHJP010000005">
    <property type="protein sequence ID" value="MBB4917823.1"/>
    <property type="molecule type" value="Genomic_DNA"/>
</dbReference>
<accession>A0A7W7QQG5</accession>
<dbReference type="SUPFAM" id="SSF52540">
    <property type="entry name" value="P-loop containing nucleoside triphosphate hydrolases"/>
    <property type="match status" value="1"/>
</dbReference>
<evidence type="ECO:0008006" key="3">
    <source>
        <dbReference type="Google" id="ProtNLM"/>
    </source>
</evidence>
<organism evidence="1 2">
    <name type="scientific">Streptosporangium saharense</name>
    <dbReference type="NCBI Taxonomy" id="1706840"/>
    <lineage>
        <taxon>Bacteria</taxon>
        <taxon>Bacillati</taxon>
        <taxon>Actinomycetota</taxon>
        <taxon>Actinomycetes</taxon>
        <taxon>Streptosporangiales</taxon>
        <taxon>Streptosporangiaceae</taxon>
        <taxon>Streptosporangium</taxon>
    </lineage>
</organism>
<gene>
    <name evidence="1" type="ORF">FHS44_004943</name>
</gene>
<protein>
    <recommendedName>
        <fullName evidence="3">Sulfotransferase family protein</fullName>
    </recommendedName>
</protein>
<name>A0A7W7QQG5_9ACTN</name>
<comment type="caution">
    <text evidence="1">The sequence shown here is derived from an EMBL/GenBank/DDBJ whole genome shotgun (WGS) entry which is preliminary data.</text>
</comment>
<dbReference type="Pfam" id="PF13469">
    <property type="entry name" value="Sulfotransfer_3"/>
    <property type="match status" value="1"/>
</dbReference>
<reference evidence="1 2" key="1">
    <citation type="submission" date="2020-08" db="EMBL/GenBank/DDBJ databases">
        <title>Genomic Encyclopedia of Type Strains, Phase III (KMG-III): the genomes of soil and plant-associated and newly described type strains.</title>
        <authorList>
            <person name="Whitman W."/>
        </authorList>
    </citation>
    <scope>NUCLEOTIDE SEQUENCE [LARGE SCALE GENOMIC DNA]</scope>
    <source>
        <strain evidence="1 2">CECT 8840</strain>
    </source>
</reference>